<organism evidence="17 18">
    <name type="scientific">Bemisia tabaci</name>
    <name type="common">Sweetpotato whitefly</name>
    <name type="synonym">Aleurodes tabaci</name>
    <dbReference type="NCBI Taxonomy" id="7038"/>
    <lineage>
        <taxon>Eukaryota</taxon>
        <taxon>Metazoa</taxon>
        <taxon>Ecdysozoa</taxon>
        <taxon>Arthropoda</taxon>
        <taxon>Hexapoda</taxon>
        <taxon>Insecta</taxon>
        <taxon>Pterygota</taxon>
        <taxon>Neoptera</taxon>
        <taxon>Paraneoptera</taxon>
        <taxon>Hemiptera</taxon>
        <taxon>Sternorrhyncha</taxon>
        <taxon>Aleyrodoidea</taxon>
        <taxon>Aleyrodidae</taxon>
        <taxon>Aleyrodinae</taxon>
        <taxon>Bemisia</taxon>
    </lineage>
</organism>
<keyword evidence="2" id="KW-0597">Phosphoprotein</keyword>
<keyword evidence="1 14" id="KW-0723">Serine/threonine-protein kinase</keyword>
<evidence type="ECO:0000256" key="13">
    <source>
        <dbReference type="PROSITE-ProRule" id="PRU10141"/>
    </source>
</evidence>
<dbReference type="SMART" id="SM00220">
    <property type="entry name" value="S_TKc"/>
    <property type="match status" value="1"/>
</dbReference>
<evidence type="ECO:0000256" key="4">
    <source>
        <dbReference type="ARBA" id="ARBA00022741"/>
    </source>
</evidence>
<dbReference type="InterPro" id="IPR017441">
    <property type="entry name" value="Protein_kinase_ATP_BS"/>
</dbReference>
<comment type="catalytic activity">
    <reaction evidence="11">
        <text>L-threonyl-[protein] + ATP = O-phospho-L-threonyl-[protein] + ADP + H(+)</text>
        <dbReference type="Rhea" id="RHEA:46608"/>
        <dbReference type="Rhea" id="RHEA-COMP:11060"/>
        <dbReference type="Rhea" id="RHEA-COMP:11605"/>
        <dbReference type="ChEBI" id="CHEBI:15378"/>
        <dbReference type="ChEBI" id="CHEBI:30013"/>
        <dbReference type="ChEBI" id="CHEBI:30616"/>
        <dbReference type="ChEBI" id="CHEBI:61977"/>
        <dbReference type="ChEBI" id="CHEBI:456216"/>
        <dbReference type="EC" id="2.7.12.2"/>
    </reaction>
</comment>
<keyword evidence="6 13" id="KW-0067">ATP-binding</keyword>
<keyword evidence="18" id="KW-1185">Reference proteome</keyword>
<dbReference type="FunFam" id="1.10.510.10:FF:000115">
    <property type="entry name" value="Dual specificity mitogen-activated protein kinase kinase 1"/>
    <property type="match status" value="1"/>
</dbReference>
<evidence type="ECO:0000256" key="5">
    <source>
        <dbReference type="ARBA" id="ARBA00022777"/>
    </source>
</evidence>
<evidence type="ECO:0000256" key="14">
    <source>
        <dbReference type="RuleBase" id="RU000304"/>
    </source>
</evidence>
<dbReference type="GO" id="GO:0004713">
    <property type="term" value="F:protein tyrosine kinase activity"/>
    <property type="evidence" value="ECO:0007669"/>
    <property type="project" value="UniProtKB-KW"/>
</dbReference>
<dbReference type="GO" id="GO:0004674">
    <property type="term" value="F:protein serine/threonine kinase activity"/>
    <property type="evidence" value="ECO:0007669"/>
    <property type="project" value="UniProtKB-KW"/>
</dbReference>
<dbReference type="Proteomes" id="UP001152759">
    <property type="component" value="Chromosome 4"/>
</dbReference>
<dbReference type="CDD" id="cd06615">
    <property type="entry name" value="PKc_MEK"/>
    <property type="match status" value="1"/>
</dbReference>
<dbReference type="GO" id="GO:0004708">
    <property type="term" value="F:MAP kinase kinase activity"/>
    <property type="evidence" value="ECO:0007669"/>
    <property type="project" value="UniProtKB-EC"/>
</dbReference>
<evidence type="ECO:0000256" key="15">
    <source>
        <dbReference type="SAM" id="MobiDB-lite"/>
    </source>
</evidence>
<reference evidence="17" key="1">
    <citation type="submission" date="2021-12" db="EMBL/GenBank/DDBJ databases">
        <authorList>
            <person name="King R."/>
        </authorList>
    </citation>
    <scope>NUCLEOTIDE SEQUENCE</scope>
</reference>
<dbReference type="GO" id="GO:0005829">
    <property type="term" value="C:cytosol"/>
    <property type="evidence" value="ECO:0007669"/>
    <property type="project" value="UniProtKB-ARBA"/>
</dbReference>
<dbReference type="PROSITE" id="PS50011">
    <property type="entry name" value="PROTEIN_KINASE_DOM"/>
    <property type="match status" value="1"/>
</dbReference>
<evidence type="ECO:0000256" key="7">
    <source>
        <dbReference type="ARBA" id="ARBA00023137"/>
    </source>
</evidence>
<keyword evidence="4 13" id="KW-0547">Nucleotide-binding</keyword>
<dbReference type="Pfam" id="PF00069">
    <property type="entry name" value="Pkinase"/>
    <property type="match status" value="1"/>
</dbReference>
<comment type="catalytic activity">
    <reaction evidence="10">
        <text>L-seryl-[protein] + ATP = O-phospho-L-seryl-[protein] + ADP + H(+)</text>
        <dbReference type="Rhea" id="RHEA:17989"/>
        <dbReference type="Rhea" id="RHEA-COMP:9863"/>
        <dbReference type="Rhea" id="RHEA-COMP:11604"/>
        <dbReference type="ChEBI" id="CHEBI:15378"/>
        <dbReference type="ChEBI" id="CHEBI:29999"/>
        <dbReference type="ChEBI" id="CHEBI:30616"/>
        <dbReference type="ChEBI" id="CHEBI:83421"/>
        <dbReference type="ChEBI" id="CHEBI:456216"/>
        <dbReference type="EC" id="2.7.12.2"/>
    </reaction>
</comment>
<dbReference type="KEGG" id="btab:109034101"/>
<dbReference type="Gene3D" id="1.10.510.10">
    <property type="entry name" value="Transferase(Phosphotransferase) domain 1"/>
    <property type="match status" value="1"/>
</dbReference>
<evidence type="ECO:0000256" key="10">
    <source>
        <dbReference type="ARBA" id="ARBA00049014"/>
    </source>
</evidence>
<dbReference type="OrthoDB" id="10252354at2759"/>
<dbReference type="InterPro" id="IPR011009">
    <property type="entry name" value="Kinase-like_dom_sf"/>
</dbReference>
<dbReference type="PROSITE" id="PS00107">
    <property type="entry name" value="PROTEIN_KINASE_ATP"/>
    <property type="match status" value="1"/>
</dbReference>
<dbReference type="EC" id="2.7.12.2" evidence="9"/>
<comment type="catalytic activity">
    <reaction evidence="12">
        <text>L-tyrosyl-[protein] + ATP = O-phospho-L-tyrosyl-[protein] + ADP + H(+)</text>
        <dbReference type="Rhea" id="RHEA:10596"/>
        <dbReference type="Rhea" id="RHEA-COMP:10136"/>
        <dbReference type="Rhea" id="RHEA-COMP:20101"/>
        <dbReference type="ChEBI" id="CHEBI:15378"/>
        <dbReference type="ChEBI" id="CHEBI:30616"/>
        <dbReference type="ChEBI" id="CHEBI:46858"/>
        <dbReference type="ChEBI" id="CHEBI:61978"/>
        <dbReference type="ChEBI" id="CHEBI:456216"/>
        <dbReference type="EC" id="2.7.12.2"/>
    </reaction>
</comment>
<dbReference type="Gene3D" id="3.30.200.20">
    <property type="entry name" value="Phosphorylase Kinase, domain 1"/>
    <property type="match status" value="1"/>
</dbReference>
<dbReference type="PANTHER" id="PTHR47448">
    <property type="entry name" value="DUAL SPECIFICITY MITOGEN-ACTIVATED PROTEIN KINASE KINASE DSOR1-LIKE PROTEIN"/>
    <property type="match status" value="1"/>
</dbReference>
<keyword evidence="7" id="KW-0829">Tyrosine-protein kinase</keyword>
<evidence type="ECO:0000256" key="9">
    <source>
        <dbReference type="ARBA" id="ARBA00038999"/>
    </source>
</evidence>
<evidence type="ECO:0000313" key="18">
    <source>
        <dbReference type="Proteomes" id="UP001152759"/>
    </source>
</evidence>
<gene>
    <name evidence="17" type="ORF">BEMITA_LOCUS8238</name>
</gene>
<name>A0A9P0ADF8_BEMTA</name>
<feature type="compositionally biased region" description="Polar residues" evidence="15">
    <location>
        <begin position="298"/>
        <end position="314"/>
    </location>
</feature>
<keyword evidence="3" id="KW-0808">Transferase</keyword>
<dbReference type="InterPro" id="IPR050915">
    <property type="entry name" value="MAP_kinase_kinase"/>
</dbReference>
<evidence type="ECO:0000313" key="17">
    <source>
        <dbReference type="EMBL" id="CAH0389408.1"/>
    </source>
</evidence>
<feature type="binding site" evidence="13">
    <location>
        <position position="115"/>
    </location>
    <ligand>
        <name>ATP</name>
        <dbReference type="ChEBI" id="CHEBI:30616"/>
    </ligand>
</feature>
<feature type="domain" description="Protein kinase" evidence="16">
    <location>
        <begin position="86"/>
        <end position="372"/>
    </location>
</feature>
<dbReference type="GO" id="GO:0005524">
    <property type="term" value="F:ATP binding"/>
    <property type="evidence" value="ECO:0007669"/>
    <property type="project" value="UniProtKB-UniRule"/>
</dbReference>
<feature type="region of interest" description="Disordered" evidence="15">
    <location>
        <begin position="1"/>
        <end position="38"/>
    </location>
</feature>
<dbReference type="EMBL" id="OU963865">
    <property type="protein sequence ID" value="CAH0389408.1"/>
    <property type="molecule type" value="Genomic_DNA"/>
</dbReference>
<evidence type="ECO:0000256" key="11">
    <source>
        <dbReference type="ARBA" id="ARBA00049299"/>
    </source>
</evidence>
<dbReference type="InterPro" id="IPR000719">
    <property type="entry name" value="Prot_kinase_dom"/>
</dbReference>
<protein>
    <recommendedName>
        <fullName evidence="9">mitogen-activated protein kinase kinase</fullName>
        <ecNumber evidence="9">2.7.12.2</ecNumber>
    </recommendedName>
</protein>
<sequence length="404" mass="44593">MRMSKNKLNLTLPAGAIEPPSTTPSAPPSATVNEYSEKSSMMGKTSIEALQARLEELGMDAVQRKRLETFLCQKEQIGKELTDADFEKLGELGTGNGGVVVKVRHKSSDLIMARKLIHLEVKPAIKKQIIRELKVLHDCNFAHIVGFYGAFYSDGEISICMEYMDGGSLDLILKKAGRIPESILGIITHAVLKGLSYLREKHDIIHRDVKPSNILVNSGGEIKICDFGVSGQLIDSMANSFVGTRSYMAPERLQGTHYSVQSDIWSLGLSLVEMAIGMYPIPPPDADMLAQIFGSKGGDTSSQPSPSQENCNGPQPQPMAIFELLDYIVNEPPPRLPEEYFSKEFRDFVDRCLKKNAAERADLKTLMSHEWISKCEADNVDFADWVCKTVGIEPPKTPTKNSSS</sequence>
<keyword evidence="5" id="KW-0418">Kinase</keyword>
<dbReference type="PROSITE" id="PS00108">
    <property type="entry name" value="PROTEIN_KINASE_ST"/>
    <property type="match status" value="1"/>
</dbReference>
<dbReference type="SUPFAM" id="SSF56112">
    <property type="entry name" value="Protein kinase-like (PK-like)"/>
    <property type="match status" value="1"/>
</dbReference>
<dbReference type="FunFam" id="3.30.200.20:FF:000100">
    <property type="entry name" value="Dual specificity mitogen-activated protein kinase kinase 1"/>
    <property type="match status" value="1"/>
</dbReference>
<evidence type="ECO:0000256" key="8">
    <source>
        <dbReference type="ARBA" id="ARBA00038035"/>
    </source>
</evidence>
<evidence type="ECO:0000259" key="16">
    <source>
        <dbReference type="PROSITE" id="PS50011"/>
    </source>
</evidence>
<accession>A0A9P0ADF8</accession>
<evidence type="ECO:0000256" key="3">
    <source>
        <dbReference type="ARBA" id="ARBA00022679"/>
    </source>
</evidence>
<dbReference type="InterPro" id="IPR008271">
    <property type="entry name" value="Ser/Thr_kinase_AS"/>
</dbReference>
<evidence type="ECO:0000256" key="1">
    <source>
        <dbReference type="ARBA" id="ARBA00022527"/>
    </source>
</evidence>
<evidence type="ECO:0000256" key="6">
    <source>
        <dbReference type="ARBA" id="ARBA00022840"/>
    </source>
</evidence>
<evidence type="ECO:0000256" key="12">
    <source>
        <dbReference type="ARBA" id="ARBA00051693"/>
    </source>
</evidence>
<dbReference type="PANTHER" id="PTHR47448:SF1">
    <property type="entry name" value="SERINE_THREONINE-PROTEIN KINASE STE7 HOMOLOG"/>
    <property type="match status" value="1"/>
</dbReference>
<proteinExistence type="inferred from homology"/>
<dbReference type="AlphaFoldDB" id="A0A9P0ADF8"/>
<feature type="region of interest" description="Disordered" evidence="15">
    <location>
        <begin position="292"/>
        <end position="315"/>
    </location>
</feature>
<comment type="similarity">
    <text evidence="8">Belongs to the protein kinase superfamily. STE Ser/Thr protein kinase family. MAP kinase kinase subfamily.</text>
</comment>
<evidence type="ECO:0000256" key="2">
    <source>
        <dbReference type="ARBA" id="ARBA00022553"/>
    </source>
</evidence>